<dbReference type="InterPro" id="IPR013766">
    <property type="entry name" value="Thioredoxin_domain"/>
</dbReference>
<dbReference type="InterPro" id="IPR003834">
    <property type="entry name" value="Cyt_c_assmbl_TM_dom"/>
</dbReference>
<dbReference type="InterPro" id="IPR036249">
    <property type="entry name" value="Thioredoxin-like_sf"/>
</dbReference>
<evidence type="ECO:0000256" key="1">
    <source>
        <dbReference type="ARBA" id="ARBA00004651"/>
    </source>
</evidence>
<feature type="transmembrane region" description="Helical" evidence="7">
    <location>
        <begin position="352"/>
        <end position="371"/>
    </location>
</feature>
<feature type="transmembrane region" description="Helical" evidence="7">
    <location>
        <begin position="306"/>
        <end position="331"/>
    </location>
</feature>
<evidence type="ECO:0000256" key="6">
    <source>
        <dbReference type="ARBA" id="ARBA00023136"/>
    </source>
</evidence>
<dbReference type="RefSeq" id="WP_229678075.1">
    <property type="nucleotide sequence ID" value="NZ_BMKS01000011.1"/>
</dbReference>
<comment type="subcellular location">
    <subcellularLocation>
        <location evidence="1">Cell membrane</location>
        <topology evidence="1">Multi-pass membrane protein</topology>
    </subcellularLocation>
</comment>
<feature type="domain" description="Thioredoxin" evidence="9">
    <location>
        <begin position="593"/>
        <end position="723"/>
    </location>
</feature>
<dbReference type="SUPFAM" id="SSF52833">
    <property type="entry name" value="Thioredoxin-like"/>
    <property type="match status" value="1"/>
</dbReference>
<feature type="transmembrane region" description="Helical" evidence="7">
    <location>
        <begin position="391"/>
        <end position="412"/>
    </location>
</feature>
<feature type="transmembrane region" description="Helical" evidence="7">
    <location>
        <begin position="475"/>
        <end position="495"/>
    </location>
</feature>
<feature type="transmembrane region" description="Helical" evidence="7">
    <location>
        <begin position="441"/>
        <end position="469"/>
    </location>
</feature>
<dbReference type="PANTHER" id="PTHR32234:SF3">
    <property type="entry name" value="SUPPRESSION OF COPPER SENSITIVITY PROTEIN"/>
    <property type="match status" value="1"/>
</dbReference>
<dbReference type="GO" id="GO:0005886">
    <property type="term" value="C:plasma membrane"/>
    <property type="evidence" value="ECO:0007669"/>
    <property type="project" value="UniProtKB-SubCell"/>
</dbReference>
<evidence type="ECO:0000313" key="11">
    <source>
        <dbReference type="Proteomes" id="UP000597507"/>
    </source>
</evidence>
<evidence type="ECO:0000259" key="9">
    <source>
        <dbReference type="PROSITE" id="PS51352"/>
    </source>
</evidence>
<keyword evidence="3 7" id="KW-0812">Transmembrane</keyword>
<feature type="signal peptide" evidence="8">
    <location>
        <begin position="1"/>
        <end position="36"/>
    </location>
</feature>
<dbReference type="GO" id="GO:0015035">
    <property type="term" value="F:protein-disulfide reductase activity"/>
    <property type="evidence" value="ECO:0007669"/>
    <property type="project" value="TreeGrafter"/>
</dbReference>
<evidence type="ECO:0000256" key="5">
    <source>
        <dbReference type="ARBA" id="ARBA00022989"/>
    </source>
</evidence>
<dbReference type="AlphaFoldDB" id="A0A8J2ZDR3"/>
<dbReference type="GO" id="GO:0017004">
    <property type="term" value="P:cytochrome complex assembly"/>
    <property type="evidence" value="ECO:0007669"/>
    <property type="project" value="UniProtKB-KW"/>
</dbReference>
<dbReference type="InterPro" id="IPR028250">
    <property type="entry name" value="DsbDN"/>
</dbReference>
<accession>A0A8J2ZDR3</accession>
<feature type="transmembrane region" description="Helical" evidence="7">
    <location>
        <begin position="516"/>
        <end position="534"/>
    </location>
</feature>
<sequence length="736" mass="73112">MSGAPPVPFYPAAMRLFLAALALLAALGAVPPPALALESAPVVSPRATATLAAEAAAVAPDEPFRIGLRLRLAPGWHTYWKNAGDAGAPPEIMLRLPEGAAAGPIEWPAPQRIPYGPLVNFGYQGEVLLPLRVTPPAGLAPGGSLPVEAEATWLVCEQICIPETGRFRLDLPVAAAARPDPALAPLFAAAEAAQPRPAPWAARVEAGPGRAARLLLDGPGLSPATVREAFFFPDAPDALDHAAPQRLTVRVGGLALALTRAESAAALPGSLSGVLAITDGGGRRAAFALAAPVAAAAAAPAAASALWQAIGLALLGGLLLNLMPCVFPVLAMKALGLARLAGAARGAVRREAMGYTLGVVAAFAALGGLLLGLRAAGAAAGWGFQFTAPAFVAGMAWLMLAVGLNLAGVYALGHGGAPVAAAANVAGGIAARRHGTLLGSAATGVLAVLLATPCTAPFMAAAIGAALAMDPAATLAVFLALGLGLAAPSAALAAAPGLARALPRPGPWMERLRQGLAFPMFGAAAWLVWVLAQQAGPDGVLVALLGGVLVGFGAWALGAAQRAGGVRAGRIGAGLALAAALAATALLPGLTVAPSASAAASAAAPDAADGAEPWSEARLAALRAEGRPVFVNATAAWCLSCQVNERVALRAAAVRAAFAAGRVAYLKADWTRGDPAVGALLRAHGREGVPLYLIYPADGGPPEVLPQILTEGIVLRALAAAGVGGSAPVAEAAARR</sequence>
<feature type="transmembrane region" description="Helical" evidence="7">
    <location>
        <begin position="540"/>
        <end position="559"/>
    </location>
</feature>
<protein>
    <submittedName>
        <fullName evidence="10">Thio:disulfide interchange protein</fullName>
    </submittedName>
</protein>
<dbReference type="PROSITE" id="PS51352">
    <property type="entry name" value="THIOREDOXIN_2"/>
    <property type="match status" value="1"/>
</dbReference>
<dbReference type="Pfam" id="PF13899">
    <property type="entry name" value="Thioredoxin_7"/>
    <property type="match status" value="1"/>
</dbReference>
<evidence type="ECO:0000256" key="7">
    <source>
        <dbReference type="SAM" id="Phobius"/>
    </source>
</evidence>
<proteinExistence type="predicted"/>
<feature type="chain" id="PRO_5035271207" evidence="8">
    <location>
        <begin position="37"/>
        <end position="736"/>
    </location>
</feature>
<keyword evidence="6 7" id="KW-0472">Membrane</keyword>
<reference evidence="10 11" key="1">
    <citation type="journal article" date="2014" name="Int. J. Syst. Evol. Microbiol.">
        <title>Complete genome sequence of Corynebacterium casei LMG S-19264T (=DSM 44701T), isolated from a smear-ripened cheese.</title>
        <authorList>
            <consortium name="US DOE Joint Genome Institute (JGI-PGF)"/>
            <person name="Walter F."/>
            <person name="Albersmeier A."/>
            <person name="Kalinowski J."/>
            <person name="Ruckert C."/>
        </authorList>
    </citation>
    <scope>NUCLEOTIDE SEQUENCE [LARGE SCALE GENOMIC DNA]</scope>
    <source>
        <strain evidence="10 11">CGMCC 1.16330</strain>
    </source>
</reference>
<comment type="caution">
    <text evidence="10">The sequence shown here is derived from an EMBL/GenBank/DDBJ whole genome shotgun (WGS) entry which is preliminary data.</text>
</comment>
<evidence type="ECO:0000256" key="2">
    <source>
        <dbReference type="ARBA" id="ARBA00022475"/>
    </source>
</evidence>
<keyword evidence="8" id="KW-0732">Signal</keyword>
<evidence type="ECO:0000256" key="4">
    <source>
        <dbReference type="ARBA" id="ARBA00022748"/>
    </source>
</evidence>
<dbReference type="GO" id="GO:0045454">
    <property type="term" value="P:cell redox homeostasis"/>
    <property type="evidence" value="ECO:0007669"/>
    <property type="project" value="TreeGrafter"/>
</dbReference>
<dbReference type="Pfam" id="PF11412">
    <property type="entry name" value="DsbD_N"/>
    <property type="match status" value="1"/>
</dbReference>
<keyword evidence="11" id="KW-1185">Reference proteome</keyword>
<dbReference type="EMBL" id="BMKS01000011">
    <property type="protein sequence ID" value="GGG42639.1"/>
    <property type="molecule type" value="Genomic_DNA"/>
</dbReference>
<dbReference type="InterPro" id="IPR035671">
    <property type="entry name" value="DsbD_gamma"/>
</dbReference>
<name>A0A8J2ZDR3_9PROT</name>
<evidence type="ECO:0000256" key="8">
    <source>
        <dbReference type="SAM" id="SignalP"/>
    </source>
</evidence>
<dbReference type="CDD" id="cd02953">
    <property type="entry name" value="DsbDgamma"/>
    <property type="match status" value="1"/>
</dbReference>
<feature type="transmembrane region" description="Helical" evidence="7">
    <location>
        <begin position="571"/>
        <end position="590"/>
    </location>
</feature>
<dbReference type="PANTHER" id="PTHR32234">
    <property type="entry name" value="THIOL:DISULFIDE INTERCHANGE PROTEIN DSBD"/>
    <property type="match status" value="1"/>
</dbReference>
<keyword evidence="4" id="KW-0201">Cytochrome c-type biogenesis</keyword>
<gene>
    <name evidence="10" type="ORF">GCM10010964_32670</name>
</gene>
<organism evidence="10 11">
    <name type="scientific">Caldovatus sediminis</name>
    <dbReference type="NCBI Taxonomy" id="2041189"/>
    <lineage>
        <taxon>Bacteria</taxon>
        <taxon>Pseudomonadati</taxon>
        <taxon>Pseudomonadota</taxon>
        <taxon>Alphaproteobacteria</taxon>
        <taxon>Acetobacterales</taxon>
        <taxon>Roseomonadaceae</taxon>
        <taxon>Caldovatus</taxon>
    </lineage>
</organism>
<dbReference type="Gene3D" id="3.40.30.10">
    <property type="entry name" value="Glutaredoxin"/>
    <property type="match status" value="1"/>
</dbReference>
<keyword evidence="5 7" id="KW-1133">Transmembrane helix</keyword>
<evidence type="ECO:0000313" key="10">
    <source>
        <dbReference type="EMBL" id="GGG42639.1"/>
    </source>
</evidence>
<dbReference type="Proteomes" id="UP000597507">
    <property type="component" value="Unassembled WGS sequence"/>
</dbReference>
<evidence type="ECO:0000256" key="3">
    <source>
        <dbReference type="ARBA" id="ARBA00022692"/>
    </source>
</evidence>
<keyword evidence="2" id="KW-1003">Cell membrane</keyword>
<dbReference type="Pfam" id="PF02683">
    <property type="entry name" value="DsbD_TM"/>
    <property type="match status" value="1"/>
</dbReference>